<accession>A0A9P4G7Q7</accession>
<dbReference type="EMBL" id="ML976620">
    <property type="protein sequence ID" value="KAF1840570.1"/>
    <property type="molecule type" value="Genomic_DNA"/>
</dbReference>
<comment type="caution">
    <text evidence="2">The sequence shown here is derived from an EMBL/GenBank/DDBJ whole genome shotgun (WGS) entry which is preliminary data.</text>
</comment>
<dbReference type="Proteomes" id="UP000800039">
    <property type="component" value="Unassembled WGS sequence"/>
</dbReference>
<keyword evidence="3" id="KW-1185">Reference proteome</keyword>
<keyword evidence="1" id="KW-0472">Membrane</keyword>
<evidence type="ECO:0000313" key="3">
    <source>
        <dbReference type="Proteomes" id="UP000800039"/>
    </source>
</evidence>
<organism evidence="2 3">
    <name type="scientific">Cucurbitaria berberidis CBS 394.84</name>
    <dbReference type="NCBI Taxonomy" id="1168544"/>
    <lineage>
        <taxon>Eukaryota</taxon>
        <taxon>Fungi</taxon>
        <taxon>Dikarya</taxon>
        <taxon>Ascomycota</taxon>
        <taxon>Pezizomycotina</taxon>
        <taxon>Dothideomycetes</taxon>
        <taxon>Pleosporomycetidae</taxon>
        <taxon>Pleosporales</taxon>
        <taxon>Pleosporineae</taxon>
        <taxon>Cucurbitariaceae</taxon>
        <taxon>Cucurbitaria</taxon>
    </lineage>
</organism>
<reference evidence="2" key="1">
    <citation type="submission" date="2020-01" db="EMBL/GenBank/DDBJ databases">
        <authorList>
            <consortium name="DOE Joint Genome Institute"/>
            <person name="Haridas S."/>
            <person name="Albert R."/>
            <person name="Binder M."/>
            <person name="Bloem J."/>
            <person name="Labutti K."/>
            <person name="Salamov A."/>
            <person name="Andreopoulos B."/>
            <person name="Baker S.E."/>
            <person name="Barry K."/>
            <person name="Bills G."/>
            <person name="Bluhm B.H."/>
            <person name="Cannon C."/>
            <person name="Castanera R."/>
            <person name="Culley D.E."/>
            <person name="Daum C."/>
            <person name="Ezra D."/>
            <person name="Gonzalez J.B."/>
            <person name="Henrissat B."/>
            <person name="Kuo A."/>
            <person name="Liang C."/>
            <person name="Lipzen A."/>
            <person name="Lutzoni F."/>
            <person name="Magnuson J."/>
            <person name="Mondo S."/>
            <person name="Nolan M."/>
            <person name="Ohm R."/>
            <person name="Pangilinan J."/>
            <person name="Park H.-J."/>
            <person name="Ramirez L."/>
            <person name="Alfaro M."/>
            <person name="Sun H."/>
            <person name="Tritt A."/>
            <person name="Yoshinaga Y."/>
            <person name="Zwiers L.-H."/>
            <person name="Turgeon B.G."/>
            <person name="Goodwin S.B."/>
            <person name="Spatafora J.W."/>
            <person name="Crous P.W."/>
            <person name="Grigoriev I.V."/>
        </authorList>
    </citation>
    <scope>NUCLEOTIDE SEQUENCE</scope>
    <source>
        <strain evidence="2">CBS 394.84</strain>
    </source>
</reference>
<gene>
    <name evidence="2" type="ORF">K460DRAFT_371772</name>
</gene>
<feature type="transmembrane region" description="Helical" evidence="1">
    <location>
        <begin position="15"/>
        <end position="36"/>
    </location>
</feature>
<keyword evidence="1" id="KW-1133">Transmembrane helix</keyword>
<dbReference type="AlphaFoldDB" id="A0A9P4G7Q7"/>
<name>A0A9P4G7Q7_9PLEO</name>
<proteinExistence type="predicted"/>
<evidence type="ECO:0000256" key="1">
    <source>
        <dbReference type="SAM" id="Phobius"/>
    </source>
</evidence>
<protein>
    <submittedName>
        <fullName evidence="2">Uncharacterized protein</fullName>
    </submittedName>
</protein>
<evidence type="ECO:0000313" key="2">
    <source>
        <dbReference type="EMBL" id="KAF1840570.1"/>
    </source>
</evidence>
<dbReference type="GeneID" id="63851670"/>
<keyword evidence="1" id="KW-0812">Transmembrane</keyword>
<sequence>MASTLLYLSRNLPTLSLMPASLFLYFSSVPTAACFLKQVSTTSIRLTKDEF</sequence>
<dbReference type="RefSeq" id="XP_040783133.1">
    <property type="nucleotide sequence ID" value="XM_040934419.1"/>
</dbReference>